<reference evidence="1" key="1">
    <citation type="submission" date="2021-03" db="EMBL/GenBank/DDBJ databases">
        <title>Whole genome shotgun sequence of Actinoplanes consettensis NBRC 14913.</title>
        <authorList>
            <person name="Komaki H."/>
            <person name="Tamura T."/>
        </authorList>
    </citation>
    <scope>NUCLEOTIDE SEQUENCE</scope>
    <source>
        <strain evidence="1">NBRC 14913</strain>
    </source>
</reference>
<name>A0A919SKG3_9ACTN</name>
<dbReference type="Pfam" id="PF05402">
    <property type="entry name" value="PqqD"/>
    <property type="match status" value="1"/>
</dbReference>
<evidence type="ECO:0000313" key="2">
    <source>
        <dbReference type="Proteomes" id="UP000680865"/>
    </source>
</evidence>
<proteinExistence type="predicted"/>
<comment type="caution">
    <text evidence="1">The sequence shown here is derived from an EMBL/GenBank/DDBJ whole genome shotgun (WGS) entry which is preliminary data.</text>
</comment>
<gene>
    <name evidence="1" type="ORF">Aco04nite_36410</name>
</gene>
<accession>A0A919SKG3</accession>
<protein>
    <recommendedName>
        <fullName evidence="3">PqqD family protein</fullName>
    </recommendedName>
</protein>
<dbReference type="AlphaFoldDB" id="A0A919SKG3"/>
<dbReference type="InterPro" id="IPR008792">
    <property type="entry name" value="PQQD"/>
</dbReference>
<organism evidence="1 2">
    <name type="scientific">Winogradskya consettensis</name>
    <dbReference type="NCBI Taxonomy" id="113560"/>
    <lineage>
        <taxon>Bacteria</taxon>
        <taxon>Bacillati</taxon>
        <taxon>Actinomycetota</taxon>
        <taxon>Actinomycetes</taxon>
        <taxon>Micromonosporales</taxon>
        <taxon>Micromonosporaceae</taxon>
        <taxon>Winogradskya</taxon>
    </lineage>
</organism>
<evidence type="ECO:0000313" key="1">
    <source>
        <dbReference type="EMBL" id="GIM73655.1"/>
    </source>
</evidence>
<dbReference type="EMBL" id="BOQP01000017">
    <property type="protein sequence ID" value="GIM73655.1"/>
    <property type="molecule type" value="Genomic_DNA"/>
</dbReference>
<evidence type="ECO:0008006" key="3">
    <source>
        <dbReference type="Google" id="ProtNLM"/>
    </source>
</evidence>
<sequence>MSLHISESVIWNETADGVSLYHTETGDFRTLNATAAQIWVLLADGGDPASVGSRLALLFAGGNAAIAARIRTEVQTFVSSMLTQGLLEEQPS</sequence>
<keyword evidence="2" id="KW-1185">Reference proteome</keyword>
<dbReference type="RefSeq" id="WP_212998397.1">
    <property type="nucleotide sequence ID" value="NZ_BAAATW010000012.1"/>
</dbReference>
<dbReference type="Proteomes" id="UP000680865">
    <property type="component" value="Unassembled WGS sequence"/>
</dbReference>